<evidence type="ECO:0000256" key="3">
    <source>
        <dbReference type="PROSITE-ProRule" id="PRU10141"/>
    </source>
</evidence>
<keyword evidence="1 3" id="KW-0547">Nucleotide-binding</keyword>
<evidence type="ECO:0000313" key="5">
    <source>
        <dbReference type="EMBL" id="GIQ84994.1"/>
    </source>
</evidence>
<dbReference type="InterPro" id="IPR017441">
    <property type="entry name" value="Protein_kinase_ATP_BS"/>
</dbReference>
<evidence type="ECO:0000256" key="1">
    <source>
        <dbReference type="ARBA" id="ARBA00022741"/>
    </source>
</evidence>
<evidence type="ECO:0000256" key="2">
    <source>
        <dbReference type="ARBA" id="ARBA00022840"/>
    </source>
</evidence>
<keyword evidence="6" id="KW-1185">Reference proteome</keyword>
<dbReference type="SUPFAM" id="SSF56112">
    <property type="entry name" value="Protein kinase-like (PK-like)"/>
    <property type="match status" value="1"/>
</dbReference>
<dbReference type="PROSITE" id="PS00107">
    <property type="entry name" value="PROTEIN_KINASE_ATP"/>
    <property type="match status" value="1"/>
</dbReference>
<dbReference type="PANTHER" id="PTHR24055">
    <property type="entry name" value="MITOGEN-ACTIVATED PROTEIN KINASE"/>
    <property type="match status" value="1"/>
</dbReference>
<gene>
    <name evidence="5" type="ORF">KIPB_006596</name>
</gene>
<protein>
    <recommendedName>
        <fullName evidence="4">Protein kinase domain-containing protein</fullName>
    </recommendedName>
</protein>
<dbReference type="GO" id="GO:0004672">
    <property type="term" value="F:protein kinase activity"/>
    <property type="evidence" value="ECO:0007669"/>
    <property type="project" value="InterPro"/>
</dbReference>
<dbReference type="EMBL" id="BDIP01001716">
    <property type="protein sequence ID" value="GIQ84994.1"/>
    <property type="molecule type" value="Genomic_DNA"/>
</dbReference>
<dbReference type="Gene3D" id="3.30.200.20">
    <property type="entry name" value="Phosphorylase Kinase, domain 1"/>
    <property type="match status" value="1"/>
</dbReference>
<dbReference type="PROSITE" id="PS50011">
    <property type="entry name" value="PROTEIN_KINASE_DOM"/>
    <property type="match status" value="1"/>
</dbReference>
<evidence type="ECO:0000259" key="4">
    <source>
        <dbReference type="PROSITE" id="PS50011"/>
    </source>
</evidence>
<reference evidence="5 6" key="1">
    <citation type="journal article" date="2018" name="PLoS ONE">
        <title>The draft genome of Kipferlia bialata reveals reductive genome evolution in fornicate parasites.</title>
        <authorList>
            <person name="Tanifuji G."/>
            <person name="Takabayashi S."/>
            <person name="Kume K."/>
            <person name="Takagi M."/>
            <person name="Nakayama T."/>
            <person name="Kamikawa R."/>
            <person name="Inagaki Y."/>
            <person name="Hashimoto T."/>
        </authorList>
    </citation>
    <scope>NUCLEOTIDE SEQUENCE [LARGE SCALE GENOMIC DNA]</scope>
    <source>
        <strain evidence="5">NY0173</strain>
    </source>
</reference>
<dbReference type="Pfam" id="PF00069">
    <property type="entry name" value="Pkinase"/>
    <property type="match status" value="1"/>
</dbReference>
<evidence type="ECO:0000313" key="6">
    <source>
        <dbReference type="Proteomes" id="UP000265618"/>
    </source>
</evidence>
<name>A0A9K3D0G6_9EUKA</name>
<proteinExistence type="predicted"/>
<dbReference type="InterPro" id="IPR011009">
    <property type="entry name" value="Kinase-like_dom_sf"/>
</dbReference>
<feature type="binding site" evidence="3">
    <location>
        <position position="45"/>
    </location>
    <ligand>
        <name>ATP</name>
        <dbReference type="ChEBI" id="CHEBI:30616"/>
    </ligand>
</feature>
<sequence>MGGDSNQVDPHVLKKYEILHEIGRGAYGVVWKARVRKTGEIVALKKIISAFQNDTDAQRTFREVGLWNGICAC</sequence>
<dbReference type="InterPro" id="IPR050117">
    <property type="entry name" value="MAPK"/>
</dbReference>
<dbReference type="GO" id="GO:0005524">
    <property type="term" value="F:ATP binding"/>
    <property type="evidence" value="ECO:0007669"/>
    <property type="project" value="UniProtKB-UniRule"/>
</dbReference>
<dbReference type="InterPro" id="IPR000719">
    <property type="entry name" value="Prot_kinase_dom"/>
</dbReference>
<dbReference type="OrthoDB" id="192887at2759"/>
<organism evidence="5 6">
    <name type="scientific">Kipferlia bialata</name>
    <dbReference type="NCBI Taxonomy" id="797122"/>
    <lineage>
        <taxon>Eukaryota</taxon>
        <taxon>Metamonada</taxon>
        <taxon>Carpediemonas-like organisms</taxon>
        <taxon>Kipferlia</taxon>
    </lineage>
</organism>
<accession>A0A9K3D0G6</accession>
<dbReference type="AlphaFoldDB" id="A0A9K3D0G6"/>
<keyword evidence="2 3" id="KW-0067">ATP-binding</keyword>
<dbReference type="Proteomes" id="UP000265618">
    <property type="component" value="Unassembled WGS sequence"/>
</dbReference>
<feature type="domain" description="Protein kinase" evidence="4">
    <location>
        <begin position="16"/>
        <end position="73"/>
    </location>
</feature>
<comment type="caution">
    <text evidence="5">The sequence shown here is derived from an EMBL/GenBank/DDBJ whole genome shotgun (WGS) entry which is preliminary data.</text>
</comment>